<dbReference type="AlphaFoldDB" id="A0A084VMN6"/>
<dbReference type="EMBL" id="KE524975">
    <property type="protein sequence ID" value="KFB39230.1"/>
    <property type="molecule type" value="Genomic_DNA"/>
</dbReference>
<evidence type="ECO:0000256" key="1">
    <source>
        <dbReference type="SAM" id="MobiDB-lite"/>
    </source>
</evidence>
<gene>
    <name evidence="2" type="ORF">ZHAS_00006574</name>
</gene>
<reference evidence="3" key="2">
    <citation type="submission" date="2020-05" db="UniProtKB">
        <authorList>
            <consortium name="EnsemblMetazoa"/>
        </authorList>
    </citation>
    <scope>IDENTIFICATION</scope>
</reference>
<feature type="compositionally biased region" description="Basic residues" evidence="1">
    <location>
        <begin position="64"/>
        <end position="75"/>
    </location>
</feature>
<feature type="region of interest" description="Disordered" evidence="1">
    <location>
        <begin position="1"/>
        <end position="104"/>
    </location>
</feature>
<feature type="compositionally biased region" description="Basic and acidic residues" evidence="1">
    <location>
        <begin position="1"/>
        <end position="35"/>
    </location>
</feature>
<evidence type="ECO:0000313" key="3">
    <source>
        <dbReference type="EnsemblMetazoa" id="ASIC006574-PA"/>
    </source>
</evidence>
<evidence type="ECO:0000313" key="2">
    <source>
        <dbReference type="EMBL" id="KFB39230.1"/>
    </source>
</evidence>
<dbReference type="EnsemblMetazoa" id="ASIC006574-RA">
    <property type="protein sequence ID" value="ASIC006574-PA"/>
    <property type="gene ID" value="ASIC006574"/>
</dbReference>
<keyword evidence="4" id="KW-1185">Reference proteome</keyword>
<sequence length="158" mass="18072">MVGHDRGRPPSGWDDKYHRPRTNWKDSQHRSDSRLSRTTKSVLNEGDLAVVMHQTHSPGPGRQQQRRRRRRRRSQSRGLAFPRLDNDAPKNSRAIRHYPVPSIGRTGALYMGKKHGAMKNGQQIIDHMSPTDAAERHGSLFPRARPFAARNQRSDPST</sequence>
<dbReference type="VEuPathDB" id="VectorBase:ASIC006574"/>
<protein>
    <submittedName>
        <fullName evidence="2 3">Uncharacterized protein</fullName>
    </submittedName>
</protein>
<accession>A0A084VMN6</accession>
<reference evidence="2 4" key="1">
    <citation type="journal article" date="2014" name="BMC Genomics">
        <title>Genome sequence of Anopheles sinensis provides insight into genetics basis of mosquito competence for malaria parasites.</title>
        <authorList>
            <person name="Zhou D."/>
            <person name="Zhang D."/>
            <person name="Ding G."/>
            <person name="Shi L."/>
            <person name="Hou Q."/>
            <person name="Ye Y."/>
            <person name="Xu Y."/>
            <person name="Zhou H."/>
            <person name="Xiong C."/>
            <person name="Li S."/>
            <person name="Yu J."/>
            <person name="Hong S."/>
            <person name="Yu X."/>
            <person name="Zou P."/>
            <person name="Chen C."/>
            <person name="Chang X."/>
            <person name="Wang W."/>
            <person name="Lv Y."/>
            <person name="Sun Y."/>
            <person name="Ma L."/>
            <person name="Shen B."/>
            <person name="Zhu C."/>
        </authorList>
    </citation>
    <scope>NUCLEOTIDE SEQUENCE [LARGE SCALE GENOMIC DNA]</scope>
</reference>
<dbReference type="EMBL" id="ATLV01014616">
    <property type="status" value="NOT_ANNOTATED_CDS"/>
    <property type="molecule type" value="Genomic_DNA"/>
</dbReference>
<name>A0A084VMN6_ANOSI</name>
<proteinExistence type="predicted"/>
<evidence type="ECO:0000313" key="4">
    <source>
        <dbReference type="Proteomes" id="UP000030765"/>
    </source>
</evidence>
<feature type="region of interest" description="Disordered" evidence="1">
    <location>
        <begin position="139"/>
        <end position="158"/>
    </location>
</feature>
<organism evidence="2">
    <name type="scientific">Anopheles sinensis</name>
    <name type="common">Mosquito</name>
    <dbReference type="NCBI Taxonomy" id="74873"/>
    <lineage>
        <taxon>Eukaryota</taxon>
        <taxon>Metazoa</taxon>
        <taxon>Ecdysozoa</taxon>
        <taxon>Arthropoda</taxon>
        <taxon>Hexapoda</taxon>
        <taxon>Insecta</taxon>
        <taxon>Pterygota</taxon>
        <taxon>Neoptera</taxon>
        <taxon>Endopterygota</taxon>
        <taxon>Diptera</taxon>
        <taxon>Nematocera</taxon>
        <taxon>Culicoidea</taxon>
        <taxon>Culicidae</taxon>
        <taxon>Anophelinae</taxon>
        <taxon>Anopheles</taxon>
    </lineage>
</organism>
<dbReference type="Proteomes" id="UP000030765">
    <property type="component" value="Unassembled WGS sequence"/>
</dbReference>